<sequence length="74" mass="8480">MRYIKGKPNGKFLKKSVEEGSYELKVVNDPDDPNVVPPRLPSTRLQTNIDFTIDERKQVEADAYEIYSSVDCCK</sequence>
<protein>
    <submittedName>
        <fullName evidence="1">Uncharacterized protein</fullName>
    </submittedName>
</protein>
<organism evidence="1">
    <name type="scientific">Tanacetum cinerariifolium</name>
    <name type="common">Dalmatian daisy</name>
    <name type="synonym">Chrysanthemum cinerariifolium</name>
    <dbReference type="NCBI Taxonomy" id="118510"/>
    <lineage>
        <taxon>Eukaryota</taxon>
        <taxon>Viridiplantae</taxon>
        <taxon>Streptophyta</taxon>
        <taxon>Embryophyta</taxon>
        <taxon>Tracheophyta</taxon>
        <taxon>Spermatophyta</taxon>
        <taxon>Magnoliopsida</taxon>
        <taxon>eudicotyledons</taxon>
        <taxon>Gunneridae</taxon>
        <taxon>Pentapetalae</taxon>
        <taxon>asterids</taxon>
        <taxon>campanulids</taxon>
        <taxon>Asterales</taxon>
        <taxon>Asteraceae</taxon>
        <taxon>Asteroideae</taxon>
        <taxon>Anthemideae</taxon>
        <taxon>Anthemidinae</taxon>
        <taxon>Tanacetum</taxon>
    </lineage>
</organism>
<gene>
    <name evidence="1" type="ORF">Tci_925292</name>
</gene>
<dbReference type="AlphaFoldDB" id="A0A699X2P2"/>
<comment type="caution">
    <text evidence="1">The sequence shown here is derived from an EMBL/GenBank/DDBJ whole genome shotgun (WGS) entry which is preliminary data.</text>
</comment>
<reference evidence="1" key="1">
    <citation type="journal article" date="2019" name="Sci. Rep.">
        <title>Draft genome of Tanacetum cinerariifolium, the natural source of mosquito coil.</title>
        <authorList>
            <person name="Yamashiro T."/>
            <person name="Shiraishi A."/>
            <person name="Satake H."/>
            <person name="Nakayama K."/>
        </authorList>
    </citation>
    <scope>NUCLEOTIDE SEQUENCE</scope>
</reference>
<feature type="non-terminal residue" evidence="1">
    <location>
        <position position="74"/>
    </location>
</feature>
<name>A0A699X2P2_TANCI</name>
<evidence type="ECO:0000313" key="1">
    <source>
        <dbReference type="EMBL" id="GFD53323.1"/>
    </source>
</evidence>
<accession>A0A699X2P2</accession>
<dbReference type="EMBL" id="BKCJ011792876">
    <property type="protein sequence ID" value="GFD53323.1"/>
    <property type="molecule type" value="Genomic_DNA"/>
</dbReference>
<proteinExistence type="predicted"/>